<feature type="transmembrane region" description="Helical" evidence="9">
    <location>
        <begin position="15"/>
        <end position="32"/>
    </location>
</feature>
<evidence type="ECO:0000256" key="6">
    <source>
        <dbReference type="ARBA" id="ARBA00022692"/>
    </source>
</evidence>
<dbReference type="RefSeq" id="WP_119978801.1">
    <property type="nucleotide sequence ID" value="NZ_BPFB01000008.1"/>
</dbReference>
<name>A0ABQ4P9I8_9GAMM</name>
<evidence type="ECO:0000256" key="3">
    <source>
        <dbReference type="ARBA" id="ARBA00006263"/>
    </source>
</evidence>
<evidence type="ECO:0000256" key="7">
    <source>
        <dbReference type="ARBA" id="ARBA00022989"/>
    </source>
</evidence>
<proteinExistence type="inferred from homology"/>
<dbReference type="PANTHER" id="PTHR34308:SF1">
    <property type="entry name" value="COBALAMIN BIOSYNTHESIS PROTEIN CBIB"/>
    <property type="match status" value="1"/>
</dbReference>
<reference evidence="10 11" key="1">
    <citation type="submission" date="2021-05" db="EMBL/GenBank/DDBJ databases">
        <title>Molecular characterization for Shewanella algae harboring chromosomal blaOXA-55-like strains isolated from clinical and environment sample.</title>
        <authorList>
            <person name="Ohama Y."/>
            <person name="Aoki K."/>
            <person name="Harada S."/>
            <person name="Moriya K."/>
            <person name="Ishii Y."/>
            <person name="Tateda K."/>
        </authorList>
    </citation>
    <scope>NUCLEOTIDE SEQUENCE [LARGE SCALE GENOMIC DNA]</scope>
    <source>
        <strain evidence="10 11">LMG 23746</strain>
    </source>
</reference>
<feature type="transmembrane region" description="Helical" evidence="9">
    <location>
        <begin position="208"/>
        <end position="229"/>
    </location>
</feature>
<feature type="transmembrane region" description="Helical" evidence="9">
    <location>
        <begin position="163"/>
        <end position="187"/>
    </location>
</feature>
<dbReference type="Pfam" id="PF03186">
    <property type="entry name" value="CobD_Cbib"/>
    <property type="match status" value="1"/>
</dbReference>
<keyword evidence="8 9" id="KW-0472">Membrane</keyword>
<evidence type="ECO:0000256" key="4">
    <source>
        <dbReference type="ARBA" id="ARBA00022475"/>
    </source>
</evidence>
<dbReference type="Proteomes" id="UP000761574">
    <property type="component" value="Unassembled WGS sequence"/>
</dbReference>
<comment type="subcellular location">
    <subcellularLocation>
        <location evidence="1">Cell membrane</location>
        <topology evidence="1">Multi-pass membrane protein</topology>
    </subcellularLocation>
</comment>
<organism evidence="10 11">
    <name type="scientific">Shewanella algidipiscicola</name>
    <dbReference type="NCBI Taxonomy" id="614070"/>
    <lineage>
        <taxon>Bacteria</taxon>
        <taxon>Pseudomonadati</taxon>
        <taxon>Pseudomonadota</taxon>
        <taxon>Gammaproteobacteria</taxon>
        <taxon>Alteromonadales</taxon>
        <taxon>Shewanellaceae</taxon>
        <taxon>Shewanella</taxon>
    </lineage>
</organism>
<keyword evidence="5" id="KW-0169">Cobalamin biosynthesis</keyword>
<gene>
    <name evidence="10" type="primary">cobD</name>
    <name evidence="10" type="ORF">TUM4630_09300</name>
</gene>
<accession>A0ABQ4P9I8</accession>
<sequence>MLPHYSQQFMQDSPFYLGAAILLVSILLAKLAPLPRAMQPFYLYSQLALRLSDKVNHPERSSSQQVTAGLLSIVLLLVPFWLIISFLLQLAAYPWFFEFLVLYLCLSDEQFYKVAEEASQTLQHADKPRTRALIKGWLSRDTQGLSEVGLSKAITEKLLTTPIYGTVATMVFFIVGGAPLVLGARMLKQLQLCWPAINPHYRHFGKPAYYLCYMLYYVPSMLWNFTLAIQGGPKALKAMLTPRRSLYAINHHLSTYNIAAQVLDVELGGPVKFGGVKVPLDKVGPPHKPDASVLPRALRLVSSTNTLWIVSLMLVPLIWTALRYL</sequence>
<dbReference type="InterPro" id="IPR004485">
    <property type="entry name" value="Cobalamin_biosynth_CobD/CbiB"/>
</dbReference>
<evidence type="ECO:0000313" key="10">
    <source>
        <dbReference type="EMBL" id="GIU44194.1"/>
    </source>
</evidence>
<evidence type="ECO:0000256" key="1">
    <source>
        <dbReference type="ARBA" id="ARBA00004651"/>
    </source>
</evidence>
<evidence type="ECO:0000256" key="2">
    <source>
        <dbReference type="ARBA" id="ARBA00004953"/>
    </source>
</evidence>
<evidence type="ECO:0000256" key="9">
    <source>
        <dbReference type="SAM" id="Phobius"/>
    </source>
</evidence>
<dbReference type="PANTHER" id="PTHR34308">
    <property type="entry name" value="COBALAMIN BIOSYNTHESIS PROTEIN CBIB"/>
    <property type="match status" value="1"/>
</dbReference>
<evidence type="ECO:0000313" key="11">
    <source>
        <dbReference type="Proteomes" id="UP000761574"/>
    </source>
</evidence>
<evidence type="ECO:0000256" key="8">
    <source>
        <dbReference type="ARBA" id="ARBA00023136"/>
    </source>
</evidence>
<feature type="transmembrane region" description="Helical" evidence="9">
    <location>
        <begin position="70"/>
        <end position="96"/>
    </location>
</feature>
<protein>
    <submittedName>
        <fullName evidence="10">Cobalamin biosynthesis protein CbiB</fullName>
    </submittedName>
</protein>
<keyword evidence="11" id="KW-1185">Reference proteome</keyword>
<dbReference type="EMBL" id="BPFB01000008">
    <property type="protein sequence ID" value="GIU44194.1"/>
    <property type="molecule type" value="Genomic_DNA"/>
</dbReference>
<comment type="pathway">
    <text evidence="2">Cofactor biosynthesis; adenosylcobalamin biosynthesis.</text>
</comment>
<feature type="transmembrane region" description="Helical" evidence="9">
    <location>
        <begin position="305"/>
        <end position="322"/>
    </location>
</feature>
<keyword evidence="6 9" id="KW-0812">Transmembrane</keyword>
<evidence type="ECO:0000256" key="5">
    <source>
        <dbReference type="ARBA" id="ARBA00022573"/>
    </source>
</evidence>
<keyword evidence="7 9" id="KW-1133">Transmembrane helix</keyword>
<keyword evidence="4" id="KW-1003">Cell membrane</keyword>
<comment type="similarity">
    <text evidence="3">Belongs to the CobD/CbiB family.</text>
</comment>
<comment type="caution">
    <text evidence="10">The sequence shown here is derived from an EMBL/GenBank/DDBJ whole genome shotgun (WGS) entry which is preliminary data.</text>
</comment>